<protein>
    <submittedName>
        <fullName evidence="2">HNH nuclease</fullName>
    </submittedName>
</protein>
<dbReference type="AlphaFoldDB" id="A0A2P2C5F5"/>
<proteinExistence type="predicted"/>
<feature type="domain" description="DUF222" evidence="1">
    <location>
        <begin position="46"/>
        <end position="354"/>
    </location>
</feature>
<name>A0A2P2C5F5_9ZZZZ</name>
<dbReference type="InterPro" id="IPR003870">
    <property type="entry name" value="DUF222"/>
</dbReference>
<evidence type="ECO:0000313" key="2">
    <source>
        <dbReference type="EMBL" id="CUR57238.1"/>
    </source>
</evidence>
<gene>
    <name evidence="2" type="ORF">NOCA240007</name>
</gene>
<dbReference type="EMBL" id="CZKA01000034">
    <property type="protein sequence ID" value="CUR57238.1"/>
    <property type="molecule type" value="Genomic_DNA"/>
</dbReference>
<organism evidence="2">
    <name type="scientific">metagenome</name>
    <dbReference type="NCBI Taxonomy" id="256318"/>
    <lineage>
        <taxon>unclassified sequences</taxon>
        <taxon>metagenomes</taxon>
    </lineage>
</organism>
<evidence type="ECO:0000259" key="1">
    <source>
        <dbReference type="Pfam" id="PF02720"/>
    </source>
</evidence>
<dbReference type="Pfam" id="PF02720">
    <property type="entry name" value="DUF222"/>
    <property type="match status" value="1"/>
</dbReference>
<sequence length="455" mass="48738">MTAMASSDQQHVVTCAVGSLRASLSGLVGVPLWSMGAPETASTLVEVTRLAAQVAELELRVAAHAERVGVEEPTGATSAATWWAHAAHLTRREAHTKVRLAVALDSEHEPVRDALAAGDLVLEQAAVIVRAVEELPLGCDPDIVNRARAELVGLARDHDAKALKLLGRRIPDVIAPEVAEAHEARLLEKEEREAWESARFTMTDDGHGRCHGRFTLPSAQGAMLRKALLGFAAPKHRAAVDGTAGERRPTPERMGRALCEYVERFPTDRLPSSGGVNATVVVTMDLATLLASNHEAGVASLDTGESITAAQARRLACEAGIIPTVLGGTSQILDLGRTRRFHTKAQRIAMGLRDTGCTAQGCDYPPGLCHAHHHHPWSHGGHTSVNDGRLLCPRHHAYAHDPKYELTHLPGGKVAFTRRTSTAAEPDLTSSLGLVGQAGFIRTSHRAPKNRSKML</sequence>
<accession>A0A2P2C5F5</accession>
<reference evidence="2" key="1">
    <citation type="submission" date="2015-08" db="EMBL/GenBank/DDBJ databases">
        <authorList>
            <person name="Babu N.S."/>
            <person name="Beckwith C.J."/>
            <person name="Beseler K.G."/>
            <person name="Brison A."/>
            <person name="Carone J.V."/>
            <person name="Caskin T.P."/>
            <person name="Diamond M."/>
            <person name="Durham M.E."/>
            <person name="Foxe J.M."/>
            <person name="Go M."/>
            <person name="Henderson B.A."/>
            <person name="Jones I.B."/>
            <person name="McGettigan J.A."/>
            <person name="Micheletti S.J."/>
            <person name="Nasrallah M.E."/>
            <person name="Ortiz D."/>
            <person name="Piller C.R."/>
            <person name="Privatt S.R."/>
            <person name="Schneider S.L."/>
            <person name="Sharp S."/>
            <person name="Smith T.C."/>
            <person name="Stanton J.D."/>
            <person name="Ullery H.E."/>
            <person name="Wilson R.J."/>
            <person name="Serrano M.G."/>
            <person name="Buck G."/>
            <person name="Lee V."/>
            <person name="Wang Y."/>
            <person name="Carvalho R."/>
            <person name="Voegtly L."/>
            <person name="Shi R."/>
            <person name="Duckworth R."/>
            <person name="Johnson A."/>
            <person name="Loviza R."/>
            <person name="Walstead R."/>
            <person name="Shah Z."/>
            <person name="Kiflezghi M."/>
            <person name="Wade K."/>
            <person name="Ball S.L."/>
            <person name="Bradley K.W."/>
            <person name="Asai D.J."/>
            <person name="Bowman C.A."/>
            <person name="Russell D.A."/>
            <person name="Pope W.H."/>
            <person name="Jacobs-Sera D."/>
            <person name="Hendrix R.W."/>
            <person name="Hatfull G.F."/>
        </authorList>
    </citation>
    <scope>NUCLEOTIDE SEQUENCE</scope>
</reference>